<keyword evidence="3" id="KW-1003">Cell membrane</keyword>
<keyword evidence="10" id="KW-1185">Reference proteome</keyword>
<keyword evidence="2" id="KW-0813">Transport</keyword>
<feature type="transmembrane region" description="Helical" evidence="7">
    <location>
        <begin position="415"/>
        <end position="433"/>
    </location>
</feature>
<dbReference type="InterPro" id="IPR036259">
    <property type="entry name" value="MFS_trans_sf"/>
</dbReference>
<dbReference type="PRINTS" id="PR01036">
    <property type="entry name" value="TCRTETB"/>
</dbReference>
<accession>A0A098EKL6</accession>
<feature type="transmembrane region" description="Helical" evidence="7">
    <location>
        <begin position="210"/>
        <end position="230"/>
    </location>
</feature>
<dbReference type="SUPFAM" id="SSF103473">
    <property type="entry name" value="MFS general substrate transporter"/>
    <property type="match status" value="1"/>
</dbReference>
<dbReference type="PROSITE" id="PS50850">
    <property type="entry name" value="MFS"/>
    <property type="match status" value="1"/>
</dbReference>
<feature type="transmembrane region" description="Helical" evidence="7">
    <location>
        <begin position="63"/>
        <end position="84"/>
    </location>
</feature>
<dbReference type="InterPro" id="IPR020846">
    <property type="entry name" value="MFS_dom"/>
</dbReference>
<dbReference type="PANTHER" id="PTHR42718:SF24">
    <property type="entry name" value="MAJOR FACILITATOR SUPERFAMILY (MFS) PROFILE DOMAIN-CONTAINING PROTEIN"/>
    <property type="match status" value="1"/>
</dbReference>
<dbReference type="GO" id="GO:0005886">
    <property type="term" value="C:plasma membrane"/>
    <property type="evidence" value="ECO:0007669"/>
    <property type="project" value="UniProtKB-SubCell"/>
</dbReference>
<protein>
    <submittedName>
        <fullName evidence="9">Putative multidrug resistance protein EmrY</fullName>
    </submittedName>
</protein>
<name>A0A098EKL6_9BACL</name>
<keyword evidence="6 7" id="KW-0472">Membrane</keyword>
<evidence type="ECO:0000256" key="7">
    <source>
        <dbReference type="SAM" id="Phobius"/>
    </source>
</evidence>
<evidence type="ECO:0000313" key="10">
    <source>
        <dbReference type="Proteomes" id="UP000043699"/>
    </source>
</evidence>
<keyword evidence="5 7" id="KW-1133">Transmembrane helix</keyword>
<evidence type="ECO:0000313" key="9">
    <source>
        <dbReference type="EMBL" id="CEG21571.1"/>
    </source>
</evidence>
<dbReference type="InterPro" id="IPR004638">
    <property type="entry name" value="EmrB-like"/>
</dbReference>
<dbReference type="Proteomes" id="UP000043699">
    <property type="component" value="Unassembled WGS sequence"/>
</dbReference>
<gene>
    <name evidence="9" type="primary">emrY_1</name>
    <name evidence="9" type="ORF">BN1080_00483</name>
</gene>
<feature type="domain" description="Major facilitator superfamily (MFS) profile" evidence="8">
    <location>
        <begin position="25"/>
        <end position="473"/>
    </location>
</feature>
<evidence type="ECO:0000256" key="6">
    <source>
        <dbReference type="ARBA" id="ARBA00023136"/>
    </source>
</evidence>
<evidence type="ECO:0000256" key="2">
    <source>
        <dbReference type="ARBA" id="ARBA00022448"/>
    </source>
</evidence>
<evidence type="ECO:0000256" key="3">
    <source>
        <dbReference type="ARBA" id="ARBA00022475"/>
    </source>
</evidence>
<reference evidence="9 10" key="1">
    <citation type="submission" date="2014-09" db="EMBL/GenBank/DDBJ databases">
        <authorList>
            <person name="Urmite Genomes Urmite Genomes"/>
        </authorList>
    </citation>
    <scope>NUCLEOTIDE SEQUENCE [LARGE SCALE GENOMIC DNA]</scope>
    <source>
        <strain evidence="9 10">ES2</strain>
    </source>
</reference>
<feature type="transmembrane region" description="Helical" evidence="7">
    <location>
        <begin position="152"/>
        <end position="173"/>
    </location>
</feature>
<evidence type="ECO:0000259" key="8">
    <source>
        <dbReference type="PROSITE" id="PS50850"/>
    </source>
</evidence>
<dbReference type="Pfam" id="PF07690">
    <property type="entry name" value="MFS_1"/>
    <property type="match status" value="1"/>
</dbReference>
<dbReference type="Gene3D" id="1.20.1720.10">
    <property type="entry name" value="Multidrug resistance protein D"/>
    <property type="match status" value="1"/>
</dbReference>
<feature type="transmembrane region" description="Helical" evidence="7">
    <location>
        <begin position="91"/>
        <end position="114"/>
    </location>
</feature>
<dbReference type="PANTHER" id="PTHR42718">
    <property type="entry name" value="MAJOR FACILITATOR SUPERFAMILY MULTIDRUG TRANSPORTER MFSC"/>
    <property type="match status" value="1"/>
</dbReference>
<feature type="transmembrane region" description="Helical" evidence="7">
    <location>
        <begin position="236"/>
        <end position="257"/>
    </location>
</feature>
<feature type="transmembrane region" description="Helical" evidence="7">
    <location>
        <begin position="179"/>
        <end position="198"/>
    </location>
</feature>
<feature type="transmembrane region" description="Helical" evidence="7">
    <location>
        <begin position="343"/>
        <end position="362"/>
    </location>
</feature>
<keyword evidence="4 7" id="KW-0812">Transmembrane</keyword>
<dbReference type="InterPro" id="IPR011701">
    <property type="entry name" value="MFS"/>
</dbReference>
<evidence type="ECO:0000256" key="5">
    <source>
        <dbReference type="ARBA" id="ARBA00022989"/>
    </source>
</evidence>
<dbReference type="GO" id="GO:0022857">
    <property type="term" value="F:transmembrane transporter activity"/>
    <property type="evidence" value="ECO:0007669"/>
    <property type="project" value="InterPro"/>
</dbReference>
<organism evidence="9 10">
    <name type="scientific">Planococcus massiliensis</name>
    <dbReference type="NCBI Taxonomy" id="1499687"/>
    <lineage>
        <taxon>Bacteria</taxon>
        <taxon>Bacillati</taxon>
        <taxon>Bacillota</taxon>
        <taxon>Bacilli</taxon>
        <taxon>Bacillales</taxon>
        <taxon>Caryophanaceae</taxon>
        <taxon>Planococcus</taxon>
    </lineage>
</organism>
<evidence type="ECO:0000256" key="4">
    <source>
        <dbReference type="ARBA" id="ARBA00022692"/>
    </source>
</evidence>
<dbReference type="OrthoDB" id="9816041at2"/>
<dbReference type="CDD" id="cd17503">
    <property type="entry name" value="MFS_LmrB_MDR_like"/>
    <property type="match status" value="1"/>
</dbReference>
<dbReference type="EMBL" id="CCXS01000001">
    <property type="protein sequence ID" value="CEG21571.1"/>
    <property type="molecule type" value="Genomic_DNA"/>
</dbReference>
<dbReference type="AlphaFoldDB" id="A0A098EKL6"/>
<feature type="transmembrane region" description="Helical" evidence="7">
    <location>
        <begin position="120"/>
        <end position="140"/>
    </location>
</feature>
<feature type="transmembrane region" description="Helical" evidence="7">
    <location>
        <begin position="277"/>
        <end position="303"/>
    </location>
</feature>
<proteinExistence type="predicted"/>
<feature type="transmembrane region" description="Helical" evidence="7">
    <location>
        <begin position="445"/>
        <end position="468"/>
    </location>
</feature>
<feature type="transmembrane region" description="Helical" evidence="7">
    <location>
        <begin position="368"/>
        <end position="394"/>
    </location>
</feature>
<evidence type="ECO:0000256" key="1">
    <source>
        <dbReference type="ARBA" id="ARBA00004651"/>
    </source>
</evidence>
<dbReference type="NCBIfam" id="TIGR00711">
    <property type="entry name" value="efflux_EmrB"/>
    <property type="match status" value="1"/>
</dbReference>
<feature type="transmembrane region" description="Helical" evidence="7">
    <location>
        <begin position="25"/>
        <end position="51"/>
    </location>
</feature>
<comment type="subcellular location">
    <subcellularLocation>
        <location evidence="1">Cell membrane</location>
        <topology evidence="1">Multi-pass membrane protein</topology>
    </subcellularLocation>
</comment>
<dbReference type="Gene3D" id="1.20.1250.20">
    <property type="entry name" value="MFS general substrate transporter like domains"/>
    <property type="match status" value="1"/>
</dbReference>
<sequence>MARQVKPLENAGVPVKENDFRRGPFLGVLMAGVFVAILNQTLLATALPHIMEDLEINANTAQWLTTVFMLVNGVMIPITAFLIGKFSTRQLFLAALGLFAAGTIICAIAPGFNLLMLGRIIQASGAGIMMPLTQTILFLVFPVEKRGQAMGLFGLVISFAPALGPTLSGWIVGLYPWRALFYIVIPIAVIDLVLAYFLLRNVTKQTFPALDILSVVLSTLGFGGILYGFSSAGNTGWSSAPVLVSITVGIVSLIVFIHRQSTLKEPLLEFKVFSYGIFTLSTILSVIVFISMIGSATILPIYMQTMHGFSALESGLMLLPGALVMGFMNPVTGKIFDAVGGKWLAIVGLSIVTVSTFQFTALTTATSFTYLTVMHAIRMFGVSMVMMPVTTAGLNQLPERLVPHGTAMSNTMRQVSGSIATALLVTIMTGTALDPVQYGAEGLVRGVNISFIVVGVLSGIGILLAFFLGKKQPQKSRKEIKKE</sequence>
<feature type="transmembrane region" description="Helical" evidence="7">
    <location>
        <begin position="309"/>
        <end position="331"/>
    </location>
</feature>